<gene>
    <name evidence="2" type="ORF">V6N12_007219</name>
</gene>
<dbReference type="InterPro" id="IPR054559">
    <property type="entry name" value="PSMD12-CSN4-like_N"/>
</dbReference>
<reference evidence="2 3" key="1">
    <citation type="journal article" date="2024" name="G3 (Bethesda)">
        <title>Genome assembly of Hibiscus sabdariffa L. provides insights into metabolisms of medicinal natural products.</title>
        <authorList>
            <person name="Kim T."/>
        </authorList>
    </citation>
    <scope>NUCLEOTIDE SEQUENCE [LARGE SCALE GENOMIC DNA]</scope>
    <source>
        <strain evidence="2">TK-2024</strain>
        <tissue evidence="2">Old leaves</tissue>
    </source>
</reference>
<organism evidence="2 3">
    <name type="scientific">Hibiscus sabdariffa</name>
    <name type="common">roselle</name>
    <dbReference type="NCBI Taxonomy" id="183260"/>
    <lineage>
        <taxon>Eukaryota</taxon>
        <taxon>Viridiplantae</taxon>
        <taxon>Streptophyta</taxon>
        <taxon>Embryophyta</taxon>
        <taxon>Tracheophyta</taxon>
        <taxon>Spermatophyta</taxon>
        <taxon>Magnoliopsida</taxon>
        <taxon>eudicotyledons</taxon>
        <taxon>Gunneridae</taxon>
        <taxon>Pentapetalae</taxon>
        <taxon>rosids</taxon>
        <taxon>malvids</taxon>
        <taxon>Malvales</taxon>
        <taxon>Malvaceae</taxon>
        <taxon>Malvoideae</taxon>
        <taxon>Hibiscus</taxon>
    </lineage>
</organism>
<evidence type="ECO:0000313" key="2">
    <source>
        <dbReference type="EMBL" id="KAK8568674.1"/>
    </source>
</evidence>
<dbReference type="Proteomes" id="UP001472677">
    <property type="component" value="Unassembled WGS sequence"/>
</dbReference>
<dbReference type="EMBL" id="JBBPBM010000009">
    <property type="protein sequence ID" value="KAK8568674.1"/>
    <property type="molecule type" value="Genomic_DNA"/>
</dbReference>
<dbReference type="PANTHER" id="PTHR10855:SF1">
    <property type="entry name" value="26S PROTEASOME NON-ATPASE REGULATORY SUBUNIT 12"/>
    <property type="match status" value="1"/>
</dbReference>
<name>A0ABR2F144_9ROSI</name>
<dbReference type="Pfam" id="PF22241">
    <property type="entry name" value="PSMD12-CSN4_N"/>
    <property type="match status" value="1"/>
</dbReference>
<dbReference type="InterPro" id="IPR040134">
    <property type="entry name" value="PSMD12/CSN4"/>
</dbReference>
<protein>
    <recommendedName>
        <fullName evidence="1">PSMD12/CSN4-like N-terminal domain-containing protein</fullName>
    </recommendedName>
</protein>
<sequence>MDQLLEMEKQTRFARDLAGSKAAVTGILTFCFEAKDWKSLNEQIHKLSKKGGQLIETIVAMIQRGLIYVDETPDIETRVELIKTLVSVCTGKVCFEIERARLVRRLVKIKEEQGLVTEAANLIMEVAVETFVSMQNREKTDFILEQVRLCLDCEDYVRAHLISSMINPRALDPQEGDNVSIKWEAVPIKTSTVKSLLKRLTRAISFIGAGKIDICETCRAKLAFEDLQIETYDFKKTLKLYTKVLTLKSKTVVVVDLS</sequence>
<proteinExistence type="predicted"/>
<accession>A0ABR2F144</accession>
<feature type="domain" description="PSMD12/CSN4-like N-terminal" evidence="1">
    <location>
        <begin position="2"/>
        <end position="191"/>
    </location>
</feature>
<comment type="caution">
    <text evidence="2">The sequence shown here is derived from an EMBL/GenBank/DDBJ whole genome shotgun (WGS) entry which is preliminary data.</text>
</comment>
<dbReference type="PANTHER" id="PTHR10855">
    <property type="entry name" value="26S PROTEASOME NON-ATPASE REGULATORY SUBUNIT 12/COP9 SIGNALOSOME COMPLEX SUBUNIT 4"/>
    <property type="match status" value="1"/>
</dbReference>
<evidence type="ECO:0000259" key="1">
    <source>
        <dbReference type="Pfam" id="PF22241"/>
    </source>
</evidence>
<keyword evidence="3" id="KW-1185">Reference proteome</keyword>
<evidence type="ECO:0000313" key="3">
    <source>
        <dbReference type="Proteomes" id="UP001472677"/>
    </source>
</evidence>